<dbReference type="EMBL" id="FZOT01000026">
    <property type="protein sequence ID" value="SNT33336.1"/>
    <property type="molecule type" value="Genomic_DNA"/>
</dbReference>
<proteinExistence type="predicted"/>
<evidence type="ECO:0000313" key="2">
    <source>
        <dbReference type="Proteomes" id="UP000198284"/>
    </source>
</evidence>
<dbReference type="Pfam" id="PF11185">
    <property type="entry name" value="DUF2971"/>
    <property type="match status" value="1"/>
</dbReference>
<dbReference type="InterPro" id="IPR021352">
    <property type="entry name" value="DUF2971"/>
</dbReference>
<name>A0A239LS26_9BURK</name>
<dbReference type="Proteomes" id="UP000198284">
    <property type="component" value="Unassembled WGS sequence"/>
</dbReference>
<organism evidence="1 2">
    <name type="scientific">Noviherbaspirillum humi</name>
    <dbReference type="NCBI Taxonomy" id="1688639"/>
    <lineage>
        <taxon>Bacteria</taxon>
        <taxon>Pseudomonadati</taxon>
        <taxon>Pseudomonadota</taxon>
        <taxon>Betaproteobacteria</taxon>
        <taxon>Burkholderiales</taxon>
        <taxon>Oxalobacteraceae</taxon>
        <taxon>Noviherbaspirillum</taxon>
    </lineage>
</organism>
<evidence type="ECO:0000313" key="1">
    <source>
        <dbReference type="EMBL" id="SNT33336.1"/>
    </source>
</evidence>
<dbReference type="RefSeq" id="WP_089401605.1">
    <property type="nucleotide sequence ID" value="NZ_FZOT01000026.1"/>
</dbReference>
<accession>A0A239LS26</accession>
<sequence length="286" mass="32371">MLADRLYRPKDGEMLYHYCSPETLLAICSHKTLRFCDLFSMNDFMEMHWGYHIWEIAAGEMIKTVGKELLDDIDKIIHTSGLRALPLAACMSTQGDVLSQWRAYAHDGNGYAIGFNAKKLLSLPVRPLRVSYDETKQVAEVKKIIKVLHEAESEAEVKRSEGFFIACTHLAFDLAAFKNPAFCEEQEIRFLHVANLMPSNNSLRIVDAGGTAWEQESKLQQISFHMTRGTPVAHLDIDFSNRGKEHPISEVVIGPKNESMLPGISIFLETLDIPNVKVWKSKASYR</sequence>
<protein>
    <recommendedName>
        <fullName evidence="3">DUF2971 domain-containing protein</fullName>
    </recommendedName>
</protein>
<reference evidence="1 2" key="1">
    <citation type="submission" date="2017-06" db="EMBL/GenBank/DDBJ databases">
        <authorList>
            <person name="Kim H.J."/>
            <person name="Triplett B.A."/>
        </authorList>
    </citation>
    <scope>NUCLEOTIDE SEQUENCE [LARGE SCALE GENOMIC DNA]</scope>
    <source>
        <strain evidence="1 2">U15</strain>
    </source>
</reference>
<dbReference type="AlphaFoldDB" id="A0A239LS26"/>
<gene>
    <name evidence="1" type="ORF">SAMN06265795_12616</name>
</gene>
<keyword evidence="2" id="KW-1185">Reference proteome</keyword>
<evidence type="ECO:0008006" key="3">
    <source>
        <dbReference type="Google" id="ProtNLM"/>
    </source>
</evidence>
<dbReference type="OrthoDB" id="8550178at2"/>